<gene>
    <name evidence="1" type="ORF">HPB50_009553</name>
</gene>
<accession>A0ACB7TF00</accession>
<sequence length="125" mass="13995">MDRNKLKEAARLRRFSASRRSSFPERERKESDPRRIEEGALPENVAAETSTPSIWVRTALLLCSVPGACLPFLEPLRSTATSPTGRAEETRAAICCLRRSTRVSNSNAEEAREVFIECTYAVVTH</sequence>
<evidence type="ECO:0000313" key="1">
    <source>
        <dbReference type="EMBL" id="KAH6945658.1"/>
    </source>
</evidence>
<comment type="caution">
    <text evidence="1">The sequence shown here is derived from an EMBL/GenBank/DDBJ whole genome shotgun (WGS) entry which is preliminary data.</text>
</comment>
<dbReference type="EMBL" id="CM023481">
    <property type="protein sequence ID" value="KAH6945658.1"/>
    <property type="molecule type" value="Genomic_DNA"/>
</dbReference>
<organism evidence="1 2">
    <name type="scientific">Hyalomma asiaticum</name>
    <name type="common">Tick</name>
    <dbReference type="NCBI Taxonomy" id="266040"/>
    <lineage>
        <taxon>Eukaryota</taxon>
        <taxon>Metazoa</taxon>
        <taxon>Ecdysozoa</taxon>
        <taxon>Arthropoda</taxon>
        <taxon>Chelicerata</taxon>
        <taxon>Arachnida</taxon>
        <taxon>Acari</taxon>
        <taxon>Parasitiformes</taxon>
        <taxon>Ixodida</taxon>
        <taxon>Ixodoidea</taxon>
        <taxon>Ixodidae</taxon>
        <taxon>Hyalomminae</taxon>
        <taxon>Hyalomma</taxon>
    </lineage>
</organism>
<protein>
    <submittedName>
        <fullName evidence="1">Uncharacterized protein</fullName>
    </submittedName>
</protein>
<dbReference type="Proteomes" id="UP000821845">
    <property type="component" value="Chromosome 1"/>
</dbReference>
<proteinExistence type="predicted"/>
<name>A0ACB7TF00_HYAAI</name>
<evidence type="ECO:0000313" key="2">
    <source>
        <dbReference type="Proteomes" id="UP000821845"/>
    </source>
</evidence>
<keyword evidence="2" id="KW-1185">Reference proteome</keyword>
<reference evidence="1" key="1">
    <citation type="submission" date="2020-05" db="EMBL/GenBank/DDBJ databases">
        <title>Large-scale comparative analyses of tick genomes elucidate their genetic diversity and vector capacities.</title>
        <authorList>
            <person name="Jia N."/>
            <person name="Wang J."/>
            <person name="Shi W."/>
            <person name="Du L."/>
            <person name="Sun Y."/>
            <person name="Zhan W."/>
            <person name="Jiang J."/>
            <person name="Wang Q."/>
            <person name="Zhang B."/>
            <person name="Ji P."/>
            <person name="Sakyi L.B."/>
            <person name="Cui X."/>
            <person name="Yuan T."/>
            <person name="Jiang B."/>
            <person name="Yang W."/>
            <person name="Lam T.T.-Y."/>
            <person name="Chang Q."/>
            <person name="Ding S."/>
            <person name="Wang X."/>
            <person name="Zhu J."/>
            <person name="Ruan X."/>
            <person name="Zhao L."/>
            <person name="Wei J."/>
            <person name="Que T."/>
            <person name="Du C."/>
            <person name="Cheng J."/>
            <person name="Dai P."/>
            <person name="Han X."/>
            <person name="Huang E."/>
            <person name="Gao Y."/>
            <person name="Liu J."/>
            <person name="Shao H."/>
            <person name="Ye R."/>
            <person name="Li L."/>
            <person name="Wei W."/>
            <person name="Wang X."/>
            <person name="Wang C."/>
            <person name="Yang T."/>
            <person name="Huo Q."/>
            <person name="Li W."/>
            <person name="Guo W."/>
            <person name="Chen H."/>
            <person name="Zhou L."/>
            <person name="Ni X."/>
            <person name="Tian J."/>
            <person name="Zhou Y."/>
            <person name="Sheng Y."/>
            <person name="Liu T."/>
            <person name="Pan Y."/>
            <person name="Xia L."/>
            <person name="Li J."/>
            <person name="Zhao F."/>
            <person name="Cao W."/>
        </authorList>
    </citation>
    <scope>NUCLEOTIDE SEQUENCE</scope>
    <source>
        <strain evidence="1">Hyas-2018</strain>
    </source>
</reference>